<gene>
    <name evidence="2" type="ORF">QIT00_18665</name>
</gene>
<name>A0ABT6SY87_9ACTN</name>
<keyword evidence="3" id="KW-1185">Reference proteome</keyword>
<proteinExistence type="predicted"/>
<evidence type="ECO:0000256" key="1">
    <source>
        <dbReference type="SAM" id="MobiDB-lite"/>
    </source>
</evidence>
<accession>A0ABT6SY87</accession>
<dbReference type="RefSeq" id="WP_282536423.1">
    <property type="nucleotide sequence ID" value="NZ_JASCIS010000017.1"/>
</dbReference>
<sequence length="155" mass="16162">MTTPPPQGQNPYGQPQGGNPYGGQAPQGYPQQQPSPYMQGGPAAPPPPASNRSKLATPKNIAMAVIVVAMMIVGGITSLNDAEAAEVGDCMSVEDEASTTDPGLEVVDCGDSKAKYKVADKKEGSAGGCDRTRYSEYTQTGKGEDFTLCLEDYTP</sequence>
<evidence type="ECO:0000313" key="2">
    <source>
        <dbReference type="EMBL" id="MDI3420554.1"/>
    </source>
</evidence>
<organism evidence="2 3">
    <name type="scientific">Streptomyces luteolus</name>
    <dbReference type="NCBI Taxonomy" id="3043615"/>
    <lineage>
        <taxon>Bacteria</taxon>
        <taxon>Bacillati</taxon>
        <taxon>Actinomycetota</taxon>
        <taxon>Actinomycetes</taxon>
        <taxon>Kitasatosporales</taxon>
        <taxon>Streptomycetaceae</taxon>
        <taxon>Streptomyces</taxon>
    </lineage>
</organism>
<dbReference type="EMBL" id="JASCIS010000017">
    <property type="protein sequence ID" value="MDI3420554.1"/>
    <property type="molecule type" value="Genomic_DNA"/>
</dbReference>
<feature type="compositionally biased region" description="Low complexity" evidence="1">
    <location>
        <begin position="22"/>
        <end position="42"/>
    </location>
</feature>
<evidence type="ECO:0000313" key="3">
    <source>
        <dbReference type="Proteomes" id="UP001237105"/>
    </source>
</evidence>
<feature type="region of interest" description="Disordered" evidence="1">
    <location>
        <begin position="1"/>
        <end position="55"/>
    </location>
</feature>
<protein>
    <submittedName>
        <fullName evidence="2">Uncharacterized protein</fullName>
    </submittedName>
</protein>
<dbReference type="Proteomes" id="UP001237105">
    <property type="component" value="Unassembled WGS sequence"/>
</dbReference>
<reference evidence="2 3" key="1">
    <citation type="submission" date="2023-05" db="EMBL/GenBank/DDBJ databases">
        <title>Draft genome sequence of Streptomyces sp. B-S-A12 isolated from a cave soil in Thailand.</title>
        <authorList>
            <person name="Chamroensaksri N."/>
            <person name="Muangham S."/>
        </authorList>
    </citation>
    <scope>NUCLEOTIDE SEQUENCE [LARGE SCALE GENOMIC DNA]</scope>
    <source>
        <strain evidence="2 3">B-S-A12</strain>
    </source>
</reference>
<comment type="caution">
    <text evidence="2">The sequence shown here is derived from an EMBL/GenBank/DDBJ whole genome shotgun (WGS) entry which is preliminary data.</text>
</comment>